<gene>
    <name evidence="1" type="ORF">L6452_03016</name>
</gene>
<protein>
    <submittedName>
        <fullName evidence="1">Uncharacterized protein</fullName>
    </submittedName>
</protein>
<proteinExistence type="predicted"/>
<evidence type="ECO:0000313" key="1">
    <source>
        <dbReference type="EMBL" id="KAI3771845.1"/>
    </source>
</evidence>
<sequence length="243" mass="28095">MTNRKKQCEKVFLYKPLRKGIEKTKLRIRFVDHIYSCNFMSIKYSYFEVTREDGTNWHFSEADFASLELQDLIFLLRDLKTRTIRPGEVTDALETVKRYMKCAMKLASIEDFQIGLESNQAKINLLKPDLSLPSDAQNVPVFSVLKFPELGMTYVNDKYKLKRSIDQDVKGIQLLDPNYKCLVLQALALSKNGWSIEIQCDISRSVLDFKRLVFLTGMILNFNLKGEIVRAVCWLNRSSGGEL</sequence>
<dbReference type="Proteomes" id="UP001055879">
    <property type="component" value="Linkage Group LG01"/>
</dbReference>
<reference evidence="1 2" key="2">
    <citation type="journal article" date="2022" name="Mol. Ecol. Resour.">
        <title>The genomes of chicory, endive, great burdock and yacon provide insights into Asteraceae paleo-polyploidization history and plant inulin production.</title>
        <authorList>
            <person name="Fan W."/>
            <person name="Wang S."/>
            <person name="Wang H."/>
            <person name="Wang A."/>
            <person name="Jiang F."/>
            <person name="Liu H."/>
            <person name="Zhao H."/>
            <person name="Xu D."/>
            <person name="Zhang Y."/>
        </authorList>
    </citation>
    <scope>NUCLEOTIDE SEQUENCE [LARGE SCALE GENOMIC DNA]</scope>
    <source>
        <strain evidence="2">cv. Niubang</strain>
    </source>
</reference>
<name>A0ACB9FLW6_ARCLA</name>
<keyword evidence="2" id="KW-1185">Reference proteome</keyword>
<accession>A0ACB9FLW6</accession>
<comment type="caution">
    <text evidence="1">The sequence shown here is derived from an EMBL/GenBank/DDBJ whole genome shotgun (WGS) entry which is preliminary data.</text>
</comment>
<evidence type="ECO:0000313" key="2">
    <source>
        <dbReference type="Proteomes" id="UP001055879"/>
    </source>
</evidence>
<reference evidence="2" key="1">
    <citation type="journal article" date="2022" name="Mol. Ecol. Resour.">
        <title>The genomes of chicory, endive, great burdock and yacon provide insights into Asteraceae palaeo-polyploidization history and plant inulin production.</title>
        <authorList>
            <person name="Fan W."/>
            <person name="Wang S."/>
            <person name="Wang H."/>
            <person name="Wang A."/>
            <person name="Jiang F."/>
            <person name="Liu H."/>
            <person name="Zhao H."/>
            <person name="Xu D."/>
            <person name="Zhang Y."/>
        </authorList>
    </citation>
    <scope>NUCLEOTIDE SEQUENCE [LARGE SCALE GENOMIC DNA]</scope>
    <source>
        <strain evidence="2">cv. Niubang</strain>
    </source>
</reference>
<organism evidence="1 2">
    <name type="scientific">Arctium lappa</name>
    <name type="common">Greater burdock</name>
    <name type="synonym">Lappa major</name>
    <dbReference type="NCBI Taxonomy" id="4217"/>
    <lineage>
        <taxon>Eukaryota</taxon>
        <taxon>Viridiplantae</taxon>
        <taxon>Streptophyta</taxon>
        <taxon>Embryophyta</taxon>
        <taxon>Tracheophyta</taxon>
        <taxon>Spermatophyta</taxon>
        <taxon>Magnoliopsida</taxon>
        <taxon>eudicotyledons</taxon>
        <taxon>Gunneridae</taxon>
        <taxon>Pentapetalae</taxon>
        <taxon>asterids</taxon>
        <taxon>campanulids</taxon>
        <taxon>Asterales</taxon>
        <taxon>Asteraceae</taxon>
        <taxon>Carduoideae</taxon>
        <taxon>Cardueae</taxon>
        <taxon>Arctiinae</taxon>
        <taxon>Arctium</taxon>
    </lineage>
</organism>
<dbReference type="EMBL" id="CM042047">
    <property type="protein sequence ID" value="KAI3771845.1"/>
    <property type="molecule type" value="Genomic_DNA"/>
</dbReference>